<dbReference type="SUPFAM" id="SSF117782">
    <property type="entry name" value="YbjQ-like"/>
    <property type="match status" value="1"/>
</dbReference>
<dbReference type="Gene3D" id="3.30.110.70">
    <property type="entry name" value="Hypothetical protein apc22750. Chain B"/>
    <property type="match status" value="1"/>
</dbReference>
<gene>
    <name evidence="3" type="ORF">E0687_06190</name>
</gene>
<reference evidence="3 4" key="1">
    <citation type="submission" date="2019-03" db="EMBL/GenBank/DDBJ databases">
        <title>Thermus tengchongensis species for the arsenic transformation mechanism.</title>
        <authorList>
            <person name="Yuan G.C."/>
        </authorList>
    </citation>
    <scope>NUCLEOTIDE SEQUENCE [LARGE SCALE GENOMIC DNA]</scope>
    <source>
        <strain evidence="3 4">15W</strain>
    </source>
</reference>
<proteinExistence type="inferred from homology"/>
<evidence type="ECO:0000313" key="3">
    <source>
        <dbReference type="EMBL" id="TFU26386.1"/>
    </source>
</evidence>
<evidence type="ECO:0000256" key="2">
    <source>
        <dbReference type="HAMAP-Rule" id="MF_00338"/>
    </source>
</evidence>
<dbReference type="HAMAP" id="MF_00338">
    <property type="entry name" value="UPF0145"/>
    <property type="match status" value="1"/>
</dbReference>
<comment type="caution">
    <text evidence="3">The sequence shown here is derived from an EMBL/GenBank/DDBJ whole genome shotgun (WGS) entry which is preliminary data.</text>
</comment>
<accession>A0A4Y9FBA1</accession>
<organism evidence="3 4">
    <name type="scientific">Thermus tengchongensis</name>
    <dbReference type="NCBI Taxonomy" id="1214928"/>
    <lineage>
        <taxon>Bacteria</taxon>
        <taxon>Thermotogati</taxon>
        <taxon>Deinococcota</taxon>
        <taxon>Deinococci</taxon>
        <taxon>Thermales</taxon>
        <taxon>Thermaceae</taxon>
        <taxon>Thermus</taxon>
    </lineage>
</organism>
<comment type="similarity">
    <text evidence="1 2">Belongs to the UPF0145 family.</text>
</comment>
<dbReference type="InterPro" id="IPR002765">
    <property type="entry name" value="UPF0145_YbjQ-like"/>
</dbReference>
<name>A0A4Y9FBA1_9DEIN</name>
<dbReference type="AlphaFoldDB" id="A0A4Y9FBA1"/>
<protein>
    <recommendedName>
        <fullName evidence="2">UPF0145 protein E0687_06190</fullName>
    </recommendedName>
</protein>
<dbReference type="PANTHER" id="PTHR34068">
    <property type="entry name" value="UPF0145 PROTEIN YBJQ"/>
    <property type="match status" value="1"/>
</dbReference>
<dbReference type="Proteomes" id="UP000297668">
    <property type="component" value="Unassembled WGS sequence"/>
</dbReference>
<sequence length="115" mass="12351">MGRMKVLLTTLDAVPGHRVVQVLGVVKGSTVRAKHLGKDLLAGLRTLVGGEIPEYTEMLQEAREQAEQRMVEAARQLGADAVLGVRYATASVMAGAAEILVYGTAVRLEPSRERP</sequence>
<dbReference type="InterPro" id="IPR035439">
    <property type="entry name" value="UPF0145_dom_sf"/>
</dbReference>
<dbReference type="EMBL" id="SJZF01000009">
    <property type="protein sequence ID" value="TFU26386.1"/>
    <property type="molecule type" value="Genomic_DNA"/>
</dbReference>
<evidence type="ECO:0000313" key="4">
    <source>
        <dbReference type="Proteomes" id="UP000297668"/>
    </source>
</evidence>
<evidence type="ECO:0000256" key="1">
    <source>
        <dbReference type="ARBA" id="ARBA00010751"/>
    </source>
</evidence>
<dbReference type="Pfam" id="PF01906">
    <property type="entry name" value="YbjQ_1"/>
    <property type="match status" value="1"/>
</dbReference>
<dbReference type="PANTHER" id="PTHR34068:SF2">
    <property type="entry name" value="UPF0145 PROTEIN SCO3412"/>
    <property type="match status" value="1"/>
</dbReference>